<feature type="compositionally biased region" description="Polar residues" evidence="4">
    <location>
        <begin position="287"/>
        <end position="298"/>
    </location>
</feature>
<feature type="compositionally biased region" description="Basic and acidic residues" evidence="4">
    <location>
        <begin position="424"/>
        <end position="444"/>
    </location>
</feature>
<sequence>MSKLRHYRSMDQTSSGVVIRKKTMTAVCFVCNLPIMSHQVGLVWQGGNGWDDLVREQLEESTIRQRLGGRRDSAAQITTPPSSSPPPGLQRRRRSSLAQLTDILREWSGGSSRQQQQQQQQQQQAARNKAHLNRRETLADLARSLPWRTSTTDASTGGNVGSGSGSGVGNTTYVTPRKRRESSADSGIRSIRSRRDSSTTEFVKHWNRRESTTVEEQSSSVVVPIVVECSKSASRRGSGESYLSSSRRDSNVASRVTTPPPPPKYQVTKKRDSLAAPEFPNFRQEQRPSTSSAGSCSDSVPLISTSTYHHQQVDSACQALPPPTIITSSVTPPATSPTAPKGRRDSTTQCGRVNRRDSKAGISPERAPRLQRLQRQATAFDESCLPGGSRRGSQPALSPDPPEDCERRTSRRDSLSPDSASRGGRRDSRTHLSPDRSHERDGSPRRHTLRRQSSSAARSPRSPDSNSCSSSRDPSPCSRPQTTTVEQNQRPAIRRQSTTEEILIARGFRRQSTTEEMIRCRNFRRQSSQSDDVCRYRGRRDSSAQIIDGTIGTMTVETTSTFFDSSTQTEPSPLYDNNHYHEECLRCNSCGLNLTGPNQKRARRFKNQILCDLHFADVALMECSDFMQQLRSFKPQSLGCAVARRKSSTTLIFPLPPQACSGM</sequence>
<keyword evidence="3" id="KW-0440">LIM domain</keyword>
<dbReference type="CDD" id="cd08368">
    <property type="entry name" value="LIM"/>
    <property type="match status" value="1"/>
</dbReference>
<dbReference type="InterPro" id="IPR001781">
    <property type="entry name" value="Znf_LIM"/>
</dbReference>
<protein>
    <recommendedName>
        <fullName evidence="5">LIM zinc-binding domain-containing protein</fullName>
    </recommendedName>
</protein>
<dbReference type="AlphaFoldDB" id="B4M733"/>
<feature type="compositionally biased region" description="Polar residues" evidence="4">
    <location>
        <begin position="241"/>
        <end position="257"/>
    </location>
</feature>
<feature type="region of interest" description="Disordered" evidence="4">
    <location>
        <begin position="321"/>
        <end position="499"/>
    </location>
</feature>
<feature type="domain" description="LIM zinc-binding" evidence="5">
    <location>
        <begin position="576"/>
        <end position="617"/>
    </location>
</feature>
<proteinExistence type="predicted"/>
<feature type="compositionally biased region" description="Low complexity" evidence="4">
    <location>
        <begin position="114"/>
        <end position="124"/>
    </location>
</feature>
<dbReference type="OrthoDB" id="2499658at2759"/>
<evidence type="ECO:0000256" key="3">
    <source>
        <dbReference type="ARBA" id="ARBA00023038"/>
    </source>
</evidence>
<feature type="compositionally biased region" description="Low complexity" evidence="4">
    <location>
        <begin position="451"/>
        <end position="480"/>
    </location>
</feature>
<feature type="compositionally biased region" description="Basic and acidic residues" evidence="4">
    <location>
        <begin position="404"/>
        <end position="415"/>
    </location>
</feature>
<feature type="compositionally biased region" description="Polar residues" evidence="4">
    <location>
        <begin position="481"/>
        <end position="499"/>
    </location>
</feature>
<dbReference type="InParanoid" id="B4M733"/>
<keyword evidence="2" id="KW-0862">Zinc</keyword>
<dbReference type="Proteomes" id="UP000008792">
    <property type="component" value="Unassembled WGS sequence"/>
</dbReference>
<gene>
    <name evidence="6" type="primary">Dvir\GJ16527</name>
    <name evidence="6" type="ORF">Dvir_GJ16527</name>
</gene>
<evidence type="ECO:0000256" key="1">
    <source>
        <dbReference type="ARBA" id="ARBA00022723"/>
    </source>
</evidence>
<dbReference type="Gene3D" id="2.10.110.10">
    <property type="entry name" value="Cysteine Rich Protein"/>
    <property type="match status" value="1"/>
</dbReference>
<organism evidence="6 7">
    <name type="scientific">Drosophila virilis</name>
    <name type="common">Fruit fly</name>
    <dbReference type="NCBI Taxonomy" id="7244"/>
    <lineage>
        <taxon>Eukaryota</taxon>
        <taxon>Metazoa</taxon>
        <taxon>Ecdysozoa</taxon>
        <taxon>Arthropoda</taxon>
        <taxon>Hexapoda</taxon>
        <taxon>Insecta</taxon>
        <taxon>Pterygota</taxon>
        <taxon>Neoptera</taxon>
        <taxon>Endopterygota</taxon>
        <taxon>Diptera</taxon>
        <taxon>Brachycera</taxon>
        <taxon>Muscomorpha</taxon>
        <taxon>Ephydroidea</taxon>
        <taxon>Drosophilidae</taxon>
        <taxon>Drosophila</taxon>
    </lineage>
</organism>
<evidence type="ECO:0000256" key="4">
    <source>
        <dbReference type="SAM" id="MobiDB-lite"/>
    </source>
</evidence>
<evidence type="ECO:0000313" key="7">
    <source>
        <dbReference type="Proteomes" id="UP000008792"/>
    </source>
</evidence>
<evidence type="ECO:0000259" key="5">
    <source>
        <dbReference type="Pfam" id="PF00412"/>
    </source>
</evidence>
<reference evidence="6 7" key="1">
    <citation type="journal article" date="2007" name="Nature">
        <title>Evolution of genes and genomes on the Drosophila phylogeny.</title>
        <authorList>
            <consortium name="Drosophila 12 Genomes Consortium"/>
            <person name="Clark A.G."/>
            <person name="Eisen M.B."/>
            <person name="Smith D.R."/>
            <person name="Bergman C.M."/>
            <person name="Oliver B."/>
            <person name="Markow T.A."/>
            <person name="Kaufman T.C."/>
            <person name="Kellis M."/>
            <person name="Gelbart W."/>
            <person name="Iyer V.N."/>
            <person name="Pollard D.A."/>
            <person name="Sackton T.B."/>
            <person name="Larracuente A.M."/>
            <person name="Singh N.D."/>
            <person name="Abad J.P."/>
            <person name="Abt D.N."/>
            <person name="Adryan B."/>
            <person name="Aguade M."/>
            <person name="Akashi H."/>
            <person name="Anderson W.W."/>
            <person name="Aquadro C.F."/>
            <person name="Ardell D.H."/>
            <person name="Arguello R."/>
            <person name="Artieri C.G."/>
            <person name="Barbash D.A."/>
            <person name="Barker D."/>
            <person name="Barsanti P."/>
            <person name="Batterham P."/>
            <person name="Batzoglou S."/>
            <person name="Begun D."/>
            <person name="Bhutkar A."/>
            <person name="Blanco E."/>
            <person name="Bosak S.A."/>
            <person name="Bradley R.K."/>
            <person name="Brand A.D."/>
            <person name="Brent M.R."/>
            <person name="Brooks A.N."/>
            <person name="Brown R.H."/>
            <person name="Butlin R.K."/>
            <person name="Caggese C."/>
            <person name="Calvi B.R."/>
            <person name="Bernardo de Carvalho A."/>
            <person name="Caspi A."/>
            <person name="Castrezana S."/>
            <person name="Celniker S.E."/>
            <person name="Chang J.L."/>
            <person name="Chapple C."/>
            <person name="Chatterji S."/>
            <person name="Chinwalla A."/>
            <person name="Civetta A."/>
            <person name="Clifton S.W."/>
            <person name="Comeron J.M."/>
            <person name="Costello J.C."/>
            <person name="Coyne J.A."/>
            <person name="Daub J."/>
            <person name="David R.G."/>
            <person name="Delcher A.L."/>
            <person name="Delehaunty K."/>
            <person name="Do C.B."/>
            <person name="Ebling H."/>
            <person name="Edwards K."/>
            <person name="Eickbush T."/>
            <person name="Evans J.D."/>
            <person name="Filipski A."/>
            <person name="Findeiss S."/>
            <person name="Freyhult E."/>
            <person name="Fulton L."/>
            <person name="Fulton R."/>
            <person name="Garcia A.C."/>
            <person name="Gardiner A."/>
            <person name="Garfield D.A."/>
            <person name="Garvin B.E."/>
            <person name="Gibson G."/>
            <person name="Gilbert D."/>
            <person name="Gnerre S."/>
            <person name="Godfrey J."/>
            <person name="Good R."/>
            <person name="Gotea V."/>
            <person name="Gravely B."/>
            <person name="Greenberg A.J."/>
            <person name="Griffiths-Jones S."/>
            <person name="Gross S."/>
            <person name="Guigo R."/>
            <person name="Gustafson E.A."/>
            <person name="Haerty W."/>
            <person name="Hahn M.W."/>
            <person name="Halligan D.L."/>
            <person name="Halpern A.L."/>
            <person name="Halter G.M."/>
            <person name="Han M.V."/>
            <person name="Heger A."/>
            <person name="Hillier L."/>
            <person name="Hinrichs A.S."/>
            <person name="Holmes I."/>
            <person name="Hoskins R.A."/>
            <person name="Hubisz M.J."/>
            <person name="Hultmark D."/>
            <person name="Huntley M.A."/>
            <person name="Jaffe D.B."/>
            <person name="Jagadeeshan S."/>
            <person name="Jeck W.R."/>
            <person name="Johnson J."/>
            <person name="Jones C.D."/>
            <person name="Jordan W.C."/>
            <person name="Karpen G.H."/>
            <person name="Kataoka E."/>
            <person name="Keightley P.D."/>
            <person name="Kheradpour P."/>
            <person name="Kirkness E.F."/>
            <person name="Koerich L.B."/>
            <person name="Kristiansen K."/>
            <person name="Kudrna D."/>
            <person name="Kulathinal R.J."/>
            <person name="Kumar S."/>
            <person name="Kwok R."/>
            <person name="Lander E."/>
            <person name="Langley C.H."/>
            <person name="Lapoint R."/>
            <person name="Lazzaro B.P."/>
            <person name="Lee S.J."/>
            <person name="Levesque L."/>
            <person name="Li R."/>
            <person name="Lin C.F."/>
            <person name="Lin M.F."/>
            <person name="Lindblad-Toh K."/>
            <person name="Llopart A."/>
            <person name="Long M."/>
            <person name="Low L."/>
            <person name="Lozovsky E."/>
            <person name="Lu J."/>
            <person name="Luo M."/>
            <person name="Machado C.A."/>
            <person name="Makalowski W."/>
            <person name="Marzo M."/>
            <person name="Matsuda M."/>
            <person name="Matzkin L."/>
            <person name="McAllister B."/>
            <person name="McBride C.S."/>
            <person name="McKernan B."/>
            <person name="McKernan K."/>
            <person name="Mendez-Lago M."/>
            <person name="Minx P."/>
            <person name="Mollenhauer M.U."/>
            <person name="Montooth K."/>
            <person name="Mount S.M."/>
            <person name="Mu X."/>
            <person name="Myers E."/>
            <person name="Negre B."/>
            <person name="Newfeld S."/>
            <person name="Nielsen R."/>
            <person name="Noor M.A."/>
            <person name="O'Grady P."/>
            <person name="Pachter L."/>
            <person name="Papaceit M."/>
            <person name="Parisi M.J."/>
            <person name="Parisi M."/>
            <person name="Parts L."/>
            <person name="Pedersen J.S."/>
            <person name="Pesole G."/>
            <person name="Phillippy A.M."/>
            <person name="Ponting C.P."/>
            <person name="Pop M."/>
            <person name="Porcelli D."/>
            <person name="Powell J.R."/>
            <person name="Prohaska S."/>
            <person name="Pruitt K."/>
            <person name="Puig M."/>
            <person name="Quesneville H."/>
            <person name="Ram K.R."/>
            <person name="Rand D."/>
            <person name="Rasmussen M.D."/>
            <person name="Reed L.K."/>
            <person name="Reenan R."/>
            <person name="Reily A."/>
            <person name="Remington K.A."/>
            <person name="Rieger T.T."/>
            <person name="Ritchie M.G."/>
            <person name="Robin C."/>
            <person name="Rogers Y.H."/>
            <person name="Rohde C."/>
            <person name="Rozas J."/>
            <person name="Rubenfield M.J."/>
            <person name="Ruiz A."/>
            <person name="Russo S."/>
            <person name="Salzberg S.L."/>
            <person name="Sanchez-Gracia A."/>
            <person name="Saranga D.J."/>
            <person name="Sato H."/>
            <person name="Schaeffer S.W."/>
            <person name="Schatz M.C."/>
            <person name="Schlenke T."/>
            <person name="Schwartz R."/>
            <person name="Segarra C."/>
            <person name="Singh R.S."/>
            <person name="Sirot L."/>
            <person name="Sirota M."/>
            <person name="Sisneros N.B."/>
            <person name="Smith C.D."/>
            <person name="Smith T.F."/>
            <person name="Spieth J."/>
            <person name="Stage D.E."/>
            <person name="Stark A."/>
            <person name="Stephan W."/>
            <person name="Strausberg R.L."/>
            <person name="Strempel S."/>
            <person name="Sturgill D."/>
            <person name="Sutton G."/>
            <person name="Sutton G.G."/>
            <person name="Tao W."/>
            <person name="Teichmann S."/>
            <person name="Tobari Y.N."/>
            <person name="Tomimura Y."/>
            <person name="Tsolas J.M."/>
            <person name="Valente V.L."/>
            <person name="Venter E."/>
            <person name="Venter J.C."/>
            <person name="Vicario S."/>
            <person name="Vieira F.G."/>
            <person name="Vilella A.J."/>
            <person name="Villasante A."/>
            <person name="Walenz B."/>
            <person name="Wang J."/>
            <person name="Wasserman M."/>
            <person name="Watts T."/>
            <person name="Wilson D."/>
            <person name="Wilson R.K."/>
            <person name="Wing R.A."/>
            <person name="Wolfner M.F."/>
            <person name="Wong A."/>
            <person name="Wong G.K."/>
            <person name="Wu C.I."/>
            <person name="Wu G."/>
            <person name="Yamamoto D."/>
            <person name="Yang H.P."/>
            <person name="Yang S.P."/>
            <person name="Yorke J.A."/>
            <person name="Yoshida K."/>
            <person name="Zdobnov E."/>
            <person name="Zhang P."/>
            <person name="Zhang Y."/>
            <person name="Zimin A.V."/>
            <person name="Baldwin J."/>
            <person name="Abdouelleil A."/>
            <person name="Abdulkadir J."/>
            <person name="Abebe A."/>
            <person name="Abera B."/>
            <person name="Abreu J."/>
            <person name="Acer S.C."/>
            <person name="Aftuck L."/>
            <person name="Alexander A."/>
            <person name="An P."/>
            <person name="Anderson E."/>
            <person name="Anderson S."/>
            <person name="Arachi H."/>
            <person name="Azer M."/>
            <person name="Bachantsang P."/>
            <person name="Barry A."/>
            <person name="Bayul T."/>
            <person name="Berlin A."/>
            <person name="Bessette D."/>
            <person name="Bloom T."/>
            <person name="Blye J."/>
            <person name="Boguslavskiy L."/>
            <person name="Bonnet C."/>
            <person name="Boukhgalter B."/>
            <person name="Bourzgui I."/>
            <person name="Brown A."/>
            <person name="Cahill P."/>
            <person name="Channer S."/>
            <person name="Cheshatsang Y."/>
            <person name="Chuda L."/>
            <person name="Citroen M."/>
            <person name="Collymore A."/>
            <person name="Cooke P."/>
            <person name="Costello M."/>
            <person name="D'Aco K."/>
            <person name="Daza R."/>
            <person name="De Haan G."/>
            <person name="DeGray S."/>
            <person name="DeMaso C."/>
            <person name="Dhargay N."/>
            <person name="Dooley K."/>
            <person name="Dooley E."/>
            <person name="Doricent M."/>
            <person name="Dorje P."/>
            <person name="Dorjee K."/>
            <person name="Dupes A."/>
            <person name="Elong R."/>
            <person name="Falk J."/>
            <person name="Farina A."/>
            <person name="Faro S."/>
            <person name="Ferguson D."/>
            <person name="Fisher S."/>
            <person name="Foley C.D."/>
            <person name="Franke A."/>
            <person name="Friedrich D."/>
            <person name="Gadbois L."/>
            <person name="Gearin G."/>
            <person name="Gearin C.R."/>
            <person name="Giannoukos G."/>
            <person name="Goode T."/>
            <person name="Graham J."/>
            <person name="Grandbois E."/>
            <person name="Grewal S."/>
            <person name="Gyaltsen K."/>
            <person name="Hafez N."/>
            <person name="Hagos B."/>
            <person name="Hall J."/>
            <person name="Henson C."/>
            <person name="Hollinger A."/>
            <person name="Honan T."/>
            <person name="Huard M.D."/>
            <person name="Hughes L."/>
            <person name="Hurhula B."/>
            <person name="Husby M.E."/>
            <person name="Kamat A."/>
            <person name="Kanga B."/>
            <person name="Kashin S."/>
            <person name="Khazanovich D."/>
            <person name="Kisner P."/>
            <person name="Lance K."/>
            <person name="Lara M."/>
            <person name="Lee W."/>
            <person name="Lennon N."/>
            <person name="Letendre F."/>
            <person name="LeVine R."/>
            <person name="Lipovsky A."/>
            <person name="Liu X."/>
            <person name="Liu J."/>
            <person name="Liu S."/>
            <person name="Lokyitsang T."/>
            <person name="Lokyitsang Y."/>
            <person name="Lubonja R."/>
            <person name="Lui A."/>
            <person name="MacDonald P."/>
            <person name="Magnisalis V."/>
            <person name="Maru K."/>
            <person name="Matthews C."/>
            <person name="McCusker W."/>
            <person name="McDonough S."/>
            <person name="Mehta T."/>
            <person name="Meldrim J."/>
            <person name="Meneus L."/>
            <person name="Mihai O."/>
            <person name="Mihalev A."/>
            <person name="Mihova T."/>
            <person name="Mittelman R."/>
            <person name="Mlenga V."/>
            <person name="Montmayeur A."/>
            <person name="Mulrain L."/>
            <person name="Navidi A."/>
            <person name="Naylor J."/>
            <person name="Negash T."/>
            <person name="Nguyen T."/>
            <person name="Nguyen N."/>
            <person name="Nicol R."/>
            <person name="Norbu C."/>
            <person name="Norbu N."/>
            <person name="Novod N."/>
            <person name="O'Neill B."/>
            <person name="Osman S."/>
            <person name="Markiewicz E."/>
            <person name="Oyono O.L."/>
            <person name="Patti C."/>
            <person name="Phunkhang P."/>
            <person name="Pierre F."/>
            <person name="Priest M."/>
            <person name="Raghuraman S."/>
            <person name="Rege F."/>
            <person name="Reyes R."/>
            <person name="Rise C."/>
            <person name="Rogov P."/>
            <person name="Ross K."/>
            <person name="Ryan E."/>
            <person name="Settipalli S."/>
            <person name="Shea T."/>
            <person name="Sherpa N."/>
            <person name="Shi L."/>
            <person name="Shih D."/>
            <person name="Sparrow T."/>
            <person name="Spaulding J."/>
            <person name="Stalker J."/>
            <person name="Stange-Thomann N."/>
            <person name="Stavropoulos S."/>
            <person name="Stone C."/>
            <person name="Strader C."/>
            <person name="Tesfaye S."/>
            <person name="Thomson T."/>
            <person name="Thoulutsang Y."/>
            <person name="Thoulutsang D."/>
            <person name="Topham K."/>
            <person name="Topping I."/>
            <person name="Tsamla T."/>
            <person name="Vassiliev H."/>
            <person name="Vo A."/>
            <person name="Wangchuk T."/>
            <person name="Wangdi T."/>
            <person name="Weiand M."/>
            <person name="Wilkinson J."/>
            <person name="Wilson A."/>
            <person name="Yadav S."/>
            <person name="Young G."/>
            <person name="Yu Q."/>
            <person name="Zembek L."/>
            <person name="Zhong D."/>
            <person name="Zimmer A."/>
            <person name="Zwirko Z."/>
            <person name="Jaffe D.B."/>
            <person name="Alvarez P."/>
            <person name="Brockman W."/>
            <person name="Butler J."/>
            <person name="Chin C."/>
            <person name="Gnerre S."/>
            <person name="Grabherr M."/>
            <person name="Kleber M."/>
            <person name="Mauceli E."/>
            <person name="MacCallum I."/>
        </authorList>
    </citation>
    <scope>NUCLEOTIDE SEQUENCE [LARGE SCALE GENOMIC DNA]</scope>
    <source>
        <strain evidence="7">Tucson 15010-1051.87</strain>
    </source>
</reference>
<accession>B4M733</accession>
<dbReference type="STRING" id="7244.B4M733"/>
<feature type="region of interest" description="Disordered" evidence="4">
    <location>
        <begin position="108"/>
        <end position="201"/>
    </location>
</feature>
<name>B4M733_DROVI</name>
<feature type="region of interest" description="Disordered" evidence="4">
    <location>
        <begin position="234"/>
        <end position="298"/>
    </location>
</feature>
<dbReference type="HOGENOM" id="CLU_027166_0_0_1"/>
<feature type="compositionally biased region" description="Low complexity" evidence="4">
    <location>
        <begin position="325"/>
        <end position="340"/>
    </location>
</feature>
<feature type="region of interest" description="Disordered" evidence="4">
    <location>
        <begin position="65"/>
        <end position="95"/>
    </location>
</feature>
<dbReference type="Pfam" id="PF00412">
    <property type="entry name" value="LIM"/>
    <property type="match status" value="1"/>
</dbReference>
<evidence type="ECO:0000256" key="2">
    <source>
        <dbReference type="ARBA" id="ARBA00022833"/>
    </source>
</evidence>
<dbReference type="eggNOG" id="ENOG502RC7F">
    <property type="taxonomic scope" value="Eukaryota"/>
</dbReference>
<keyword evidence="7" id="KW-1185">Reference proteome</keyword>
<feature type="compositionally biased region" description="Gly residues" evidence="4">
    <location>
        <begin position="158"/>
        <end position="168"/>
    </location>
</feature>
<dbReference type="EMBL" id="CH940653">
    <property type="protein sequence ID" value="EDW62600.2"/>
    <property type="molecule type" value="Genomic_DNA"/>
</dbReference>
<dbReference type="GO" id="GO:0046872">
    <property type="term" value="F:metal ion binding"/>
    <property type="evidence" value="ECO:0007669"/>
    <property type="project" value="UniProtKB-KW"/>
</dbReference>
<evidence type="ECO:0000313" key="6">
    <source>
        <dbReference type="EMBL" id="EDW62600.2"/>
    </source>
</evidence>
<keyword evidence="1" id="KW-0479">Metal-binding</keyword>